<dbReference type="AlphaFoldDB" id="A0A378JR36"/>
<dbReference type="Proteomes" id="UP000254794">
    <property type="component" value="Unassembled WGS sequence"/>
</dbReference>
<name>A0A378JR36_9GAMM</name>
<evidence type="ECO:0000313" key="2">
    <source>
        <dbReference type="EMBL" id="STX50582.1"/>
    </source>
</evidence>
<sequence length="520" mass="61119">MLRYKDKELVKIAATIGGKNQLKGFYKDKEGNVYFVKKPTDLKELFTELLAGLLLKEFKQENLIEPQYFNSLIDADWIKFEDGSYGLIQPKVEFTELYKIIGTGYKDNSDRNPLIEMLNGSNHYALLTSQFRSYYGLSIALMFSLLFGDYSVHSGNIVCLNRLATDNEKKTMQFARIDWGAAFRYFNYYEDILNPFEYQGWSKYKLITKGYIFNYKKINGLFTAIAQRAFALRLQINIDWLYNLVLKALKEIPPDLLTFPMQKSLSEYLGFSSFSTVIFSERQNYEPFAKDFSDILFKRLNNICKLKNLTKDRSFLYRSISFDNLTNIVDNSTLENQDEKDVLPENLDLDNQIIINEKYIQILFKKFSDELLTDSVFIDIISQGKIINFKPEIIKDLLILKKFYTENLALNENRNYGQIYSEFLTTFYKESLIIRLSEQDRLDQAKNLLGLAYKYLYLKDVNLYFFSEVIQMLDSLFDSEILVSKLNIIFRDENRFFNYKNLSVNLEAPEVKRLELTNEL</sequence>
<evidence type="ECO:0000313" key="3">
    <source>
        <dbReference type="Proteomes" id="UP000254794"/>
    </source>
</evidence>
<feature type="domain" description="LepB N-terminal" evidence="1">
    <location>
        <begin position="129"/>
        <end position="303"/>
    </location>
</feature>
<keyword evidence="3" id="KW-1185">Reference proteome</keyword>
<organism evidence="2 3">
    <name type="scientific">Legionella busanensis</name>
    <dbReference type="NCBI Taxonomy" id="190655"/>
    <lineage>
        <taxon>Bacteria</taxon>
        <taxon>Pseudomonadati</taxon>
        <taxon>Pseudomonadota</taxon>
        <taxon>Gammaproteobacteria</taxon>
        <taxon>Legionellales</taxon>
        <taxon>Legionellaceae</taxon>
        <taxon>Legionella</taxon>
    </lineage>
</organism>
<evidence type="ECO:0000259" key="1">
    <source>
        <dbReference type="Pfam" id="PF18640"/>
    </source>
</evidence>
<accession>A0A378JR36</accession>
<dbReference type="OrthoDB" id="5619798at2"/>
<dbReference type="RefSeq" id="WP_115330290.1">
    <property type="nucleotide sequence ID" value="NZ_CAAAHP010000004.1"/>
</dbReference>
<proteinExistence type="predicted"/>
<dbReference type="Pfam" id="PF18640">
    <property type="entry name" value="LepB_N"/>
    <property type="match status" value="1"/>
</dbReference>
<reference evidence="2 3" key="1">
    <citation type="submission" date="2018-06" db="EMBL/GenBank/DDBJ databases">
        <authorList>
            <consortium name="Pathogen Informatics"/>
            <person name="Doyle S."/>
        </authorList>
    </citation>
    <scope>NUCLEOTIDE SEQUENCE [LARGE SCALE GENOMIC DNA]</scope>
    <source>
        <strain evidence="2 3">NCTC13316</strain>
    </source>
</reference>
<protein>
    <submittedName>
        <fullName evidence="2">Substrate of the Dot/Icm secretion system, LepB-like</fullName>
    </submittedName>
</protein>
<gene>
    <name evidence="2" type="ORF">NCTC13316_00665</name>
</gene>
<dbReference type="InterPro" id="IPR040519">
    <property type="entry name" value="LepB_N"/>
</dbReference>
<dbReference type="EMBL" id="UGOD01000001">
    <property type="protein sequence ID" value="STX50582.1"/>
    <property type="molecule type" value="Genomic_DNA"/>
</dbReference>